<accession>A0AAD7ZEM8</accession>
<evidence type="ECO:0000313" key="2">
    <source>
        <dbReference type="EMBL" id="KAJ9579275.1"/>
    </source>
</evidence>
<comment type="caution">
    <text evidence="2">The sequence shown here is derived from an EMBL/GenBank/DDBJ whole genome shotgun (WGS) entry which is preliminary data.</text>
</comment>
<evidence type="ECO:0000313" key="3">
    <source>
        <dbReference type="Proteomes" id="UP001233999"/>
    </source>
</evidence>
<protein>
    <submittedName>
        <fullName evidence="2">Uncharacterized protein</fullName>
    </submittedName>
</protein>
<dbReference type="AlphaFoldDB" id="A0AAD7ZEM8"/>
<organism evidence="2 3">
    <name type="scientific">Diploptera punctata</name>
    <name type="common">Pacific beetle cockroach</name>
    <dbReference type="NCBI Taxonomy" id="6984"/>
    <lineage>
        <taxon>Eukaryota</taxon>
        <taxon>Metazoa</taxon>
        <taxon>Ecdysozoa</taxon>
        <taxon>Arthropoda</taxon>
        <taxon>Hexapoda</taxon>
        <taxon>Insecta</taxon>
        <taxon>Pterygota</taxon>
        <taxon>Neoptera</taxon>
        <taxon>Polyneoptera</taxon>
        <taxon>Dictyoptera</taxon>
        <taxon>Blattodea</taxon>
        <taxon>Blaberoidea</taxon>
        <taxon>Blaberidae</taxon>
        <taxon>Diplopterinae</taxon>
        <taxon>Diploptera</taxon>
    </lineage>
</organism>
<feature type="non-terminal residue" evidence="2">
    <location>
        <position position="57"/>
    </location>
</feature>
<evidence type="ECO:0000256" key="1">
    <source>
        <dbReference type="SAM" id="Phobius"/>
    </source>
</evidence>
<sequence length="57" mass="6606">FFCVFFVCVLCVGFFVCGVFMCFYVCVFFELMNIVNSILFLPEGWSFTSIIAFSHYA</sequence>
<keyword evidence="1" id="KW-1133">Transmembrane helix</keyword>
<gene>
    <name evidence="2" type="ORF">L9F63_024618</name>
</gene>
<reference evidence="2" key="2">
    <citation type="submission" date="2023-05" db="EMBL/GenBank/DDBJ databases">
        <authorList>
            <person name="Fouks B."/>
        </authorList>
    </citation>
    <scope>NUCLEOTIDE SEQUENCE</scope>
    <source>
        <strain evidence="2">Stay&amp;Tobe</strain>
        <tissue evidence="2">Testes</tissue>
    </source>
</reference>
<keyword evidence="3" id="KW-1185">Reference proteome</keyword>
<proteinExistence type="predicted"/>
<feature type="non-terminal residue" evidence="2">
    <location>
        <position position="1"/>
    </location>
</feature>
<dbReference type="EMBL" id="JASPKZ010008548">
    <property type="protein sequence ID" value="KAJ9579275.1"/>
    <property type="molecule type" value="Genomic_DNA"/>
</dbReference>
<feature type="transmembrane region" description="Helical" evidence="1">
    <location>
        <begin position="6"/>
        <end position="29"/>
    </location>
</feature>
<keyword evidence="1" id="KW-0812">Transmembrane</keyword>
<keyword evidence="1" id="KW-0472">Membrane</keyword>
<reference evidence="2" key="1">
    <citation type="journal article" date="2023" name="IScience">
        <title>Live-bearing cockroach genome reveals convergent evolutionary mechanisms linked to viviparity in insects and beyond.</title>
        <authorList>
            <person name="Fouks B."/>
            <person name="Harrison M.C."/>
            <person name="Mikhailova A.A."/>
            <person name="Marchal E."/>
            <person name="English S."/>
            <person name="Carruthers M."/>
            <person name="Jennings E.C."/>
            <person name="Chiamaka E.L."/>
            <person name="Frigard R.A."/>
            <person name="Pippel M."/>
            <person name="Attardo G.M."/>
            <person name="Benoit J.B."/>
            <person name="Bornberg-Bauer E."/>
            <person name="Tobe S.S."/>
        </authorList>
    </citation>
    <scope>NUCLEOTIDE SEQUENCE</scope>
    <source>
        <strain evidence="2">Stay&amp;Tobe</strain>
    </source>
</reference>
<name>A0AAD7ZEM8_DIPPU</name>
<dbReference type="Proteomes" id="UP001233999">
    <property type="component" value="Unassembled WGS sequence"/>
</dbReference>